<keyword evidence="2" id="KW-0813">Transport</keyword>
<dbReference type="Pfam" id="PF07690">
    <property type="entry name" value="MFS_1"/>
    <property type="match status" value="1"/>
</dbReference>
<dbReference type="Proteomes" id="UP000271227">
    <property type="component" value="Unassembled WGS sequence"/>
</dbReference>
<comment type="caution">
    <text evidence="9">The sequence shown here is derived from an EMBL/GenBank/DDBJ whole genome shotgun (WGS) entry which is preliminary data.</text>
</comment>
<feature type="transmembrane region" description="Helical" evidence="7">
    <location>
        <begin position="356"/>
        <end position="375"/>
    </location>
</feature>
<feature type="transmembrane region" description="Helical" evidence="7">
    <location>
        <begin position="240"/>
        <end position="270"/>
    </location>
</feature>
<feature type="transmembrane region" description="Helical" evidence="7">
    <location>
        <begin position="199"/>
        <end position="219"/>
    </location>
</feature>
<evidence type="ECO:0000259" key="8">
    <source>
        <dbReference type="PROSITE" id="PS50850"/>
    </source>
</evidence>
<dbReference type="GO" id="GO:0016020">
    <property type="term" value="C:membrane"/>
    <property type="evidence" value="ECO:0007669"/>
    <property type="project" value="UniProtKB-SubCell"/>
</dbReference>
<name>A0A3M0CS82_9PROT</name>
<feature type="transmembrane region" description="Helical" evidence="7">
    <location>
        <begin position="158"/>
        <end position="179"/>
    </location>
</feature>
<gene>
    <name evidence="9" type="ORF">BXY39_0888</name>
</gene>
<keyword evidence="4 7" id="KW-1133">Transmembrane helix</keyword>
<evidence type="ECO:0000256" key="5">
    <source>
        <dbReference type="ARBA" id="ARBA00023136"/>
    </source>
</evidence>
<feature type="transmembrane region" description="Helical" evidence="7">
    <location>
        <begin position="124"/>
        <end position="146"/>
    </location>
</feature>
<feature type="transmembrane region" description="Helical" evidence="7">
    <location>
        <begin position="28"/>
        <end position="50"/>
    </location>
</feature>
<dbReference type="InterPro" id="IPR011701">
    <property type="entry name" value="MFS"/>
</dbReference>
<dbReference type="AlphaFoldDB" id="A0A3M0CS82"/>
<organism evidence="9 10">
    <name type="scientific">Eilatimonas milleporae</name>
    <dbReference type="NCBI Taxonomy" id="911205"/>
    <lineage>
        <taxon>Bacteria</taxon>
        <taxon>Pseudomonadati</taxon>
        <taxon>Pseudomonadota</taxon>
        <taxon>Alphaproteobacteria</taxon>
        <taxon>Kordiimonadales</taxon>
        <taxon>Kordiimonadaceae</taxon>
        <taxon>Eilatimonas</taxon>
    </lineage>
</organism>
<accession>A0A3M0CS82</accession>
<feature type="transmembrane region" description="Helical" evidence="7">
    <location>
        <begin position="290"/>
        <end position="310"/>
    </location>
</feature>
<evidence type="ECO:0000313" key="9">
    <source>
        <dbReference type="EMBL" id="RMB12392.1"/>
    </source>
</evidence>
<feature type="compositionally biased region" description="Low complexity" evidence="6">
    <location>
        <begin position="457"/>
        <end position="475"/>
    </location>
</feature>
<evidence type="ECO:0000256" key="1">
    <source>
        <dbReference type="ARBA" id="ARBA00004141"/>
    </source>
</evidence>
<feature type="transmembrane region" description="Helical" evidence="7">
    <location>
        <begin position="420"/>
        <end position="444"/>
    </location>
</feature>
<dbReference type="OrthoDB" id="6057322at2"/>
<dbReference type="Gene3D" id="1.20.1250.20">
    <property type="entry name" value="MFS general substrate transporter like domains"/>
    <property type="match status" value="1"/>
</dbReference>
<sequence length="482" mass="50287">MTPTSASRPAGDRPEGVSSAPARRTGPAAWYALFVLFVAYTFSFIDRTILALLVEPLKQDLALSDTQVSLLHGFAFAIFYTTLGIPIARLADRMPRRTIIVWSVAVWSVATCLCGLAGRFAHLFLARVGVGAGEAGLSPAAYSMIADMFPRRLLGRALGLYSMGVYVGAGLAFLVGGAIVGRALAAGTLSLPLVGELKAWQAIFFIVGAPGLLVALLMLTVAEPPRKQAAPARTHRSLTAVFRFIAAEPGTFLMHFAGFSALGLLFNAFIAWSPSLLIRQMAFTTAEAGALLGLGILVFGSLGIVAGGAYSDWLERRGRAEAPLLTGRLAGVWLLFAGILLPLVEHTAAKAALVGLFFFWAAFPYAAAAAAIQIAAPPALRAQMSAVYLFCLNLVGIGVGATLVGVLTDYVFADPAALPWSMAVTAAISAPVGVLCLHLGCAPFRRSAAARTRENADAGAGTASETTAGSRAGSAQNNFLET</sequence>
<feature type="transmembrane region" description="Helical" evidence="7">
    <location>
        <begin position="387"/>
        <end position="408"/>
    </location>
</feature>
<dbReference type="PROSITE" id="PS50850">
    <property type="entry name" value="MFS"/>
    <property type="match status" value="1"/>
</dbReference>
<protein>
    <submittedName>
        <fullName evidence="9">Putative MFS family arabinose efflux permease</fullName>
    </submittedName>
</protein>
<evidence type="ECO:0000256" key="4">
    <source>
        <dbReference type="ARBA" id="ARBA00022989"/>
    </source>
</evidence>
<dbReference type="SUPFAM" id="SSF103473">
    <property type="entry name" value="MFS general substrate transporter"/>
    <property type="match status" value="1"/>
</dbReference>
<feature type="region of interest" description="Disordered" evidence="6">
    <location>
        <begin position="1"/>
        <end position="22"/>
    </location>
</feature>
<evidence type="ECO:0000256" key="7">
    <source>
        <dbReference type="SAM" id="Phobius"/>
    </source>
</evidence>
<keyword evidence="3 7" id="KW-0812">Transmembrane</keyword>
<comment type="subcellular location">
    <subcellularLocation>
        <location evidence="1">Membrane</location>
        <topology evidence="1">Multi-pass membrane protein</topology>
    </subcellularLocation>
</comment>
<feature type="region of interest" description="Disordered" evidence="6">
    <location>
        <begin position="455"/>
        <end position="482"/>
    </location>
</feature>
<evidence type="ECO:0000256" key="3">
    <source>
        <dbReference type="ARBA" id="ARBA00022692"/>
    </source>
</evidence>
<feature type="transmembrane region" description="Helical" evidence="7">
    <location>
        <begin position="99"/>
        <end position="118"/>
    </location>
</feature>
<proteinExistence type="predicted"/>
<feature type="transmembrane region" description="Helical" evidence="7">
    <location>
        <begin position="322"/>
        <end position="344"/>
    </location>
</feature>
<reference evidence="9 10" key="1">
    <citation type="submission" date="2018-10" db="EMBL/GenBank/DDBJ databases">
        <title>Genomic Encyclopedia of Archaeal and Bacterial Type Strains, Phase II (KMG-II): from individual species to whole genera.</title>
        <authorList>
            <person name="Goeker M."/>
        </authorList>
    </citation>
    <scope>NUCLEOTIDE SEQUENCE [LARGE SCALE GENOMIC DNA]</scope>
    <source>
        <strain evidence="9 10">DSM 25217</strain>
    </source>
</reference>
<evidence type="ECO:0000256" key="2">
    <source>
        <dbReference type="ARBA" id="ARBA00022448"/>
    </source>
</evidence>
<dbReference type="InterPro" id="IPR020846">
    <property type="entry name" value="MFS_dom"/>
</dbReference>
<dbReference type="GO" id="GO:0022857">
    <property type="term" value="F:transmembrane transporter activity"/>
    <property type="evidence" value="ECO:0007669"/>
    <property type="project" value="InterPro"/>
</dbReference>
<evidence type="ECO:0000256" key="6">
    <source>
        <dbReference type="SAM" id="MobiDB-lite"/>
    </source>
</evidence>
<feature type="transmembrane region" description="Helical" evidence="7">
    <location>
        <begin position="70"/>
        <end position="87"/>
    </location>
</feature>
<dbReference type="InterPro" id="IPR036259">
    <property type="entry name" value="MFS_trans_sf"/>
</dbReference>
<dbReference type="PANTHER" id="PTHR23505:SF79">
    <property type="entry name" value="PROTEIN SPINSTER"/>
    <property type="match status" value="1"/>
</dbReference>
<keyword evidence="10" id="KW-1185">Reference proteome</keyword>
<dbReference type="RefSeq" id="WP_121937567.1">
    <property type="nucleotide sequence ID" value="NZ_REFR01000009.1"/>
</dbReference>
<dbReference type="EMBL" id="REFR01000009">
    <property type="protein sequence ID" value="RMB12392.1"/>
    <property type="molecule type" value="Genomic_DNA"/>
</dbReference>
<dbReference type="PANTHER" id="PTHR23505">
    <property type="entry name" value="SPINSTER"/>
    <property type="match status" value="1"/>
</dbReference>
<dbReference type="InterPro" id="IPR044770">
    <property type="entry name" value="MFS_spinster-like"/>
</dbReference>
<feature type="domain" description="Major facilitator superfamily (MFS) profile" evidence="8">
    <location>
        <begin position="32"/>
        <end position="445"/>
    </location>
</feature>
<dbReference type="InParanoid" id="A0A3M0CS82"/>
<evidence type="ECO:0000313" key="10">
    <source>
        <dbReference type="Proteomes" id="UP000271227"/>
    </source>
</evidence>
<dbReference type="FunCoup" id="A0A3M0CS82">
    <property type="interactions" value="273"/>
</dbReference>
<keyword evidence="5 7" id="KW-0472">Membrane</keyword>